<organism evidence="3 4">
    <name type="scientific">Desulfosarcina widdelii</name>
    <dbReference type="NCBI Taxonomy" id="947919"/>
    <lineage>
        <taxon>Bacteria</taxon>
        <taxon>Pseudomonadati</taxon>
        <taxon>Thermodesulfobacteriota</taxon>
        <taxon>Desulfobacteria</taxon>
        <taxon>Desulfobacterales</taxon>
        <taxon>Desulfosarcinaceae</taxon>
        <taxon>Desulfosarcina</taxon>
    </lineage>
</organism>
<dbReference type="KEGG" id="dwd:DSCW_16500"/>
<proteinExistence type="predicted"/>
<feature type="chain" id="PRO_5024420849" evidence="1">
    <location>
        <begin position="30"/>
        <end position="352"/>
    </location>
</feature>
<evidence type="ECO:0000313" key="3">
    <source>
        <dbReference type="EMBL" id="BBO74233.1"/>
    </source>
</evidence>
<protein>
    <submittedName>
        <fullName evidence="3">Alpha/beta hydrolase</fullName>
    </submittedName>
</protein>
<dbReference type="PANTHER" id="PTHR47751:SF1">
    <property type="entry name" value="SUPERFAMILY HYDROLASE, PUTATIVE (AFU_ORTHOLOGUE AFUA_2G16580)-RELATED"/>
    <property type="match status" value="1"/>
</dbReference>
<keyword evidence="3" id="KW-0378">Hydrolase</keyword>
<name>A0A5K7Z2B4_9BACT</name>
<dbReference type="Proteomes" id="UP000427769">
    <property type="component" value="Chromosome"/>
</dbReference>
<dbReference type="Gene3D" id="1.10.10.800">
    <property type="match status" value="1"/>
</dbReference>
<sequence length="352" mass="39332">MKMKSTRTCYIRTLLAVVVSLFFMGCASMTVGAQKWDKTFAKSNQVIQEKVSYPNRYGITVAADMYMPKTIDKSKTYPALLIGTPYGGVKEQGAGIYAQTMAERGFVAMAFDESFNGESGGMPRHVSSPDIFVEDFSAGVDFLGTRPFVDRNRIGVIGICGSGAFALTAAQVDHRIKAVATASMYDMSRVIRYGWKDGMPDEQRSKTLDQLGEQRWKDFENGSPLLPPGFPSEAADSIPEGLDPISSEFWEYYAMERGHHPRSHGPFTQTSNMAFMNFPLLNTIETISPRPILFIMGENAHSRYFTEDAYKMAAEPKELVIVPGARHIDLYDRTDMIPFDKLESFFTENLGR</sequence>
<dbReference type="PANTHER" id="PTHR47751">
    <property type="entry name" value="SUPERFAMILY HYDROLASE, PUTATIVE (AFU_ORTHOLOGUE AFUA_2G16580)-RELATED"/>
    <property type="match status" value="1"/>
</dbReference>
<dbReference type="InterPro" id="IPR000383">
    <property type="entry name" value="Xaa-Pro-like_dom"/>
</dbReference>
<reference evidence="3 4" key="1">
    <citation type="submission" date="2019-11" db="EMBL/GenBank/DDBJ databases">
        <title>Comparative genomics of hydrocarbon-degrading Desulfosarcina strains.</title>
        <authorList>
            <person name="Watanabe M."/>
            <person name="Kojima H."/>
            <person name="Fukui M."/>
        </authorList>
    </citation>
    <scope>NUCLEOTIDE SEQUENCE [LARGE SCALE GENOMIC DNA]</scope>
    <source>
        <strain evidence="3 4">PP31</strain>
    </source>
</reference>
<evidence type="ECO:0000256" key="1">
    <source>
        <dbReference type="SAM" id="SignalP"/>
    </source>
</evidence>
<accession>A0A5K7Z2B4</accession>
<dbReference type="InterPro" id="IPR051411">
    <property type="entry name" value="Polyketide_trans_af380"/>
</dbReference>
<feature type="signal peptide" evidence="1">
    <location>
        <begin position="1"/>
        <end position="29"/>
    </location>
</feature>
<dbReference type="Pfam" id="PF02129">
    <property type="entry name" value="Peptidase_S15"/>
    <property type="match status" value="1"/>
</dbReference>
<dbReference type="RefSeq" id="WP_231715701.1">
    <property type="nucleotide sequence ID" value="NZ_AP021875.1"/>
</dbReference>
<dbReference type="GO" id="GO:0016787">
    <property type="term" value="F:hydrolase activity"/>
    <property type="evidence" value="ECO:0007669"/>
    <property type="project" value="UniProtKB-KW"/>
</dbReference>
<evidence type="ECO:0000259" key="2">
    <source>
        <dbReference type="Pfam" id="PF02129"/>
    </source>
</evidence>
<dbReference type="EMBL" id="AP021875">
    <property type="protein sequence ID" value="BBO74233.1"/>
    <property type="molecule type" value="Genomic_DNA"/>
</dbReference>
<dbReference type="Gene3D" id="3.40.50.1820">
    <property type="entry name" value="alpha/beta hydrolase"/>
    <property type="match status" value="1"/>
</dbReference>
<gene>
    <name evidence="3" type="ORF">DSCW_16500</name>
</gene>
<keyword evidence="4" id="KW-1185">Reference proteome</keyword>
<evidence type="ECO:0000313" key="4">
    <source>
        <dbReference type="Proteomes" id="UP000427769"/>
    </source>
</evidence>
<dbReference type="SUPFAM" id="SSF53474">
    <property type="entry name" value="alpha/beta-Hydrolases"/>
    <property type="match status" value="1"/>
</dbReference>
<dbReference type="AlphaFoldDB" id="A0A5K7Z2B4"/>
<keyword evidence="1" id="KW-0732">Signal</keyword>
<dbReference type="PROSITE" id="PS51257">
    <property type="entry name" value="PROKAR_LIPOPROTEIN"/>
    <property type="match status" value="1"/>
</dbReference>
<dbReference type="InterPro" id="IPR029058">
    <property type="entry name" value="AB_hydrolase_fold"/>
</dbReference>
<feature type="domain" description="Xaa-Pro dipeptidyl-peptidase-like" evidence="2">
    <location>
        <begin position="58"/>
        <end position="203"/>
    </location>
</feature>